<evidence type="ECO:0000256" key="12">
    <source>
        <dbReference type="ARBA" id="ARBA00034617"/>
    </source>
</evidence>
<evidence type="ECO:0000313" key="18">
    <source>
        <dbReference type="EMBL" id="GEA80193.1"/>
    </source>
</evidence>
<feature type="domain" description="UvrD-like helicase ATP-binding" evidence="16">
    <location>
        <begin position="45"/>
        <end position="361"/>
    </location>
</feature>
<keyword evidence="5 15" id="KW-0378">Hydrolase</keyword>
<evidence type="ECO:0000256" key="9">
    <source>
        <dbReference type="ARBA" id="ARBA00023125"/>
    </source>
</evidence>
<evidence type="ECO:0000256" key="2">
    <source>
        <dbReference type="ARBA" id="ARBA00022722"/>
    </source>
</evidence>
<comment type="similarity">
    <text evidence="1">Belongs to the helicase family. UvrD subfamily.</text>
</comment>
<dbReference type="InterPro" id="IPR014017">
    <property type="entry name" value="DNA_helicase_UvrD-like_C"/>
</dbReference>
<dbReference type="PROSITE" id="PS51217">
    <property type="entry name" value="UVRD_HELICASE_CTER"/>
    <property type="match status" value="1"/>
</dbReference>
<keyword evidence="8 15" id="KW-0067">ATP-binding</keyword>
<evidence type="ECO:0000256" key="3">
    <source>
        <dbReference type="ARBA" id="ARBA00022741"/>
    </source>
</evidence>
<reference evidence="18 19" key="1">
    <citation type="submission" date="2019-06" db="EMBL/GenBank/DDBJ databases">
        <title>Whole genome shotgun sequence of Cellulomonas uda NBRC 3747.</title>
        <authorList>
            <person name="Hosoyama A."/>
            <person name="Uohara A."/>
            <person name="Ohji S."/>
            <person name="Ichikawa N."/>
        </authorList>
    </citation>
    <scope>NUCLEOTIDE SEQUENCE [LARGE SCALE GENOMIC DNA]</scope>
    <source>
        <strain evidence="18 19">NBRC 3747</strain>
    </source>
</reference>
<feature type="binding site" evidence="15">
    <location>
        <begin position="66"/>
        <end position="73"/>
    </location>
    <ligand>
        <name>ATP</name>
        <dbReference type="ChEBI" id="CHEBI:30616"/>
    </ligand>
</feature>
<evidence type="ECO:0000256" key="10">
    <source>
        <dbReference type="ARBA" id="ARBA00023204"/>
    </source>
</evidence>
<evidence type="ECO:0000256" key="6">
    <source>
        <dbReference type="ARBA" id="ARBA00022806"/>
    </source>
</evidence>
<comment type="catalytic activity">
    <reaction evidence="14">
        <text>ATP + H2O = ADP + phosphate + H(+)</text>
        <dbReference type="Rhea" id="RHEA:13065"/>
        <dbReference type="ChEBI" id="CHEBI:15377"/>
        <dbReference type="ChEBI" id="CHEBI:15378"/>
        <dbReference type="ChEBI" id="CHEBI:30616"/>
        <dbReference type="ChEBI" id="CHEBI:43474"/>
        <dbReference type="ChEBI" id="CHEBI:456216"/>
        <dbReference type="EC" id="5.6.2.4"/>
    </reaction>
</comment>
<evidence type="ECO:0000313" key="19">
    <source>
        <dbReference type="Proteomes" id="UP000315842"/>
    </source>
</evidence>
<sequence>MSARMWVGRDGMHAVTTPAPVLRRPALADAPVRGPGSPVTLDDAQAAAVAWAAGAGSDERALLVLGAPGTGKTTVALEAAVAAVRAGLAPEHLLVLSATRRGAADLRDRLAARLPVTSSRPLVQTPAAAAFAVLRAHAVARGEVPPTLVSGPEQDLVLAELLVGHAAGEGRAVDWPERVRGEALGVRAFRDELRDVLMRAAERGLGPADLDALGRAHARPEWCAAARVYSEYLDVLDLRAATPDAGLRLDPAVVVAEASRVLASWEREAPGARPPAWRLVVVDDHQESTPATASLLGVVAARGARVLLTADPDAAVQTFRGAEPALVARASAPRAAGGRADDAAGALGAARVVLPTVWRHGTHVRDVVERVTQRVGTLGVAVHRRAASAARAPAASARVAILPSGAQEAAFVARELRRAHLEDGVPWERMAVVARAGSQVTALRRALAGASVPVAVLGSDVPLRDEPAVRPLLDAMAVACGTAELDAVLAARLACSPLGGLDPVGLRRVRRALRAEELAGGGGRSSDALLVEVLDAPGRAGTLPPTVAAPVERLARVVDAGRAAAAAPGADAQGVLWALWDAAGLAEPWRRAALAGGAAGERADRDLDAVVALFRAAETFVERMPRTPPAAFVDWLRAQDLPSDSLAPRARRAAVPVLTPAGAAGGEWDVVAVTGVQEGVWPDLRLRDSLLGAQALADVVSGRTTTAQDAAAAAQDARAAVLADELRSFAVAVSRARRVLVVTAVADADHQPSPFVDLVEPAEGERDHRRTQVEPALDLRGLVAQLRATLEAAAAAGEPADPGAVAALADLAARGVPGADPREWHGLAAPSTDAPLYGPDELVRVSPSKLETAHRCALRWALEAAGGTAATSSGQSLGTLVHAVAQEHPHGTRAELMAALDERWDSLGLGTGWPARAMRAKADAMVERLAAYLAGAGEALLVEADFAVRTDRALLRGSADRIERDLEHPEQVRVVDLKTGARPPARDEALVNPQLGAYQLAVDAGAFPLPEGATSAGAQLVYLGTGRAGTVRDQPALGPEDDGPSWARVLVDEVAQKMAASAFTASANDLCDRCPVRRSCPVRPEGGQVVA</sequence>
<evidence type="ECO:0000256" key="8">
    <source>
        <dbReference type="ARBA" id="ARBA00022840"/>
    </source>
</evidence>
<dbReference type="SUPFAM" id="SSF52540">
    <property type="entry name" value="P-loop containing nucleoside triphosphate hydrolases"/>
    <property type="match status" value="1"/>
</dbReference>
<protein>
    <recommendedName>
        <fullName evidence="13">DNA 3'-5' helicase</fullName>
        <ecNumber evidence="13">5.6.2.4</ecNumber>
    </recommendedName>
</protein>
<comment type="catalytic activity">
    <reaction evidence="12">
        <text>Couples ATP hydrolysis with the unwinding of duplex DNA by translocating in the 3'-5' direction.</text>
        <dbReference type="EC" id="5.6.2.4"/>
    </reaction>
</comment>
<dbReference type="GO" id="GO:0033202">
    <property type="term" value="C:DNA helicase complex"/>
    <property type="evidence" value="ECO:0007669"/>
    <property type="project" value="TreeGrafter"/>
</dbReference>
<dbReference type="InterPro" id="IPR014016">
    <property type="entry name" value="UvrD-like_ATP-bd"/>
</dbReference>
<dbReference type="EMBL" id="BJLP01000007">
    <property type="protein sequence ID" value="GEA80193.1"/>
    <property type="molecule type" value="Genomic_DNA"/>
</dbReference>
<dbReference type="Gene3D" id="1.10.10.160">
    <property type="match status" value="1"/>
</dbReference>
<keyword evidence="3 15" id="KW-0547">Nucleotide-binding</keyword>
<gene>
    <name evidence="18" type="ORF">CUD01_06370</name>
</gene>
<organism evidence="18 19">
    <name type="scientific">Cellulomonas uda</name>
    <dbReference type="NCBI Taxonomy" id="1714"/>
    <lineage>
        <taxon>Bacteria</taxon>
        <taxon>Bacillati</taxon>
        <taxon>Actinomycetota</taxon>
        <taxon>Actinomycetes</taxon>
        <taxon>Micrococcales</taxon>
        <taxon>Cellulomonadaceae</taxon>
        <taxon>Cellulomonas</taxon>
    </lineage>
</organism>
<dbReference type="GO" id="GO:0000725">
    <property type="term" value="P:recombinational repair"/>
    <property type="evidence" value="ECO:0007669"/>
    <property type="project" value="TreeGrafter"/>
</dbReference>
<keyword evidence="19" id="KW-1185">Reference proteome</keyword>
<dbReference type="EC" id="5.6.2.4" evidence="13"/>
<dbReference type="Gene3D" id="3.40.50.300">
    <property type="entry name" value="P-loop containing nucleotide triphosphate hydrolases"/>
    <property type="match status" value="3"/>
</dbReference>
<accession>A0A4Y3K841</accession>
<name>A0A4Y3K841_CELUD</name>
<keyword evidence="2" id="KW-0540">Nuclease</keyword>
<evidence type="ECO:0000256" key="7">
    <source>
        <dbReference type="ARBA" id="ARBA00022839"/>
    </source>
</evidence>
<keyword evidence="10" id="KW-0234">DNA repair</keyword>
<dbReference type="Gene3D" id="3.90.320.10">
    <property type="match status" value="1"/>
</dbReference>
<dbReference type="InterPro" id="IPR011604">
    <property type="entry name" value="PDDEXK-like_dom_sf"/>
</dbReference>
<keyword evidence="7" id="KW-0269">Exonuclease</keyword>
<feature type="domain" description="UvrD-like helicase C-terminal" evidence="17">
    <location>
        <begin position="366"/>
        <end position="665"/>
    </location>
</feature>
<dbReference type="PROSITE" id="PS51198">
    <property type="entry name" value="UVRD_HELICASE_ATP_BIND"/>
    <property type="match status" value="1"/>
</dbReference>
<comment type="caution">
    <text evidence="18">The sequence shown here is derived from an EMBL/GenBank/DDBJ whole genome shotgun (WGS) entry which is preliminary data.</text>
</comment>
<evidence type="ECO:0000256" key="11">
    <source>
        <dbReference type="ARBA" id="ARBA00023235"/>
    </source>
</evidence>
<dbReference type="Proteomes" id="UP000315842">
    <property type="component" value="Unassembled WGS sequence"/>
</dbReference>
<dbReference type="GO" id="GO:0005524">
    <property type="term" value="F:ATP binding"/>
    <property type="evidence" value="ECO:0007669"/>
    <property type="project" value="UniProtKB-UniRule"/>
</dbReference>
<dbReference type="InterPro" id="IPR027417">
    <property type="entry name" value="P-loop_NTPase"/>
</dbReference>
<keyword evidence="4" id="KW-0227">DNA damage</keyword>
<keyword evidence="6 15" id="KW-0347">Helicase</keyword>
<dbReference type="AlphaFoldDB" id="A0A4Y3K841"/>
<dbReference type="PANTHER" id="PTHR11070:SF59">
    <property type="entry name" value="DNA 3'-5' HELICASE"/>
    <property type="match status" value="1"/>
</dbReference>
<dbReference type="GO" id="GO:0005829">
    <property type="term" value="C:cytosol"/>
    <property type="evidence" value="ECO:0007669"/>
    <property type="project" value="TreeGrafter"/>
</dbReference>
<dbReference type="InterPro" id="IPR038726">
    <property type="entry name" value="PDDEXK_AddAB-type"/>
</dbReference>
<dbReference type="GO" id="GO:0003677">
    <property type="term" value="F:DNA binding"/>
    <property type="evidence" value="ECO:0007669"/>
    <property type="project" value="UniProtKB-KW"/>
</dbReference>
<evidence type="ECO:0000259" key="17">
    <source>
        <dbReference type="PROSITE" id="PS51217"/>
    </source>
</evidence>
<evidence type="ECO:0000256" key="13">
    <source>
        <dbReference type="ARBA" id="ARBA00034808"/>
    </source>
</evidence>
<keyword evidence="9" id="KW-0238">DNA-binding</keyword>
<evidence type="ECO:0000256" key="1">
    <source>
        <dbReference type="ARBA" id="ARBA00009922"/>
    </source>
</evidence>
<dbReference type="GO" id="GO:0043138">
    <property type="term" value="F:3'-5' DNA helicase activity"/>
    <property type="evidence" value="ECO:0007669"/>
    <property type="project" value="UniProtKB-EC"/>
</dbReference>
<dbReference type="Pfam" id="PF00580">
    <property type="entry name" value="UvrD-helicase"/>
    <property type="match status" value="1"/>
</dbReference>
<evidence type="ECO:0000256" key="5">
    <source>
        <dbReference type="ARBA" id="ARBA00022801"/>
    </source>
</evidence>
<evidence type="ECO:0000256" key="14">
    <source>
        <dbReference type="ARBA" id="ARBA00048988"/>
    </source>
</evidence>
<evidence type="ECO:0000256" key="4">
    <source>
        <dbReference type="ARBA" id="ARBA00022763"/>
    </source>
</evidence>
<proteinExistence type="inferred from homology"/>
<keyword evidence="11" id="KW-0413">Isomerase</keyword>
<dbReference type="Pfam" id="PF12705">
    <property type="entry name" value="PDDEXK_1"/>
    <property type="match status" value="1"/>
</dbReference>
<evidence type="ECO:0000256" key="15">
    <source>
        <dbReference type="PROSITE-ProRule" id="PRU00560"/>
    </source>
</evidence>
<evidence type="ECO:0000259" key="16">
    <source>
        <dbReference type="PROSITE" id="PS51198"/>
    </source>
</evidence>
<dbReference type="InterPro" id="IPR013986">
    <property type="entry name" value="DExx_box_DNA_helicase_dom_sf"/>
</dbReference>
<dbReference type="PANTHER" id="PTHR11070">
    <property type="entry name" value="UVRD / RECB / PCRA DNA HELICASE FAMILY MEMBER"/>
    <property type="match status" value="1"/>
</dbReference>
<dbReference type="GO" id="GO:0004527">
    <property type="term" value="F:exonuclease activity"/>
    <property type="evidence" value="ECO:0007669"/>
    <property type="project" value="UniProtKB-KW"/>
</dbReference>
<dbReference type="InterPro" id="IPR000212">
    <property type="entry name" value="DNA_helicase_UvrD/REP"/>
</dbReference>